<dbReference type="Proteomes" id="UP000178666">
    <property type="component" value="Chromosome"/>
</dbReference>
<evidence type="ECO:0000313" key="3">
    <source>
        <dbReference type="EMBL" id="AOZ46113.1"/>
    </source>
</evidence>
<dbReference type="Proteomes" id="UP000075221">
    <property type="component" value="Chromosome"/>
</dbReference>
<evidence type="ECO:0000256" key="1">
    <source>
        <dbReference type="SAM" id="MobiDB-lite"/>
    </source>
</evidence>
<proteinExistence type="predicted"/>
<sequence length="213" mass="23939">MDDVIHSLADLIAMRRQELGYGGSLAAMYRAAGLPSDGISYQSFRRLAKGEASSTRRPTTVRDLALICRVSEEQIRSAEAGYTPPGGWQKYDRLTESEKKAVEGVMDAILAARDEEVSDAGRSPKDQKTPDEHEPERTKGGSDDGRSEAQKSGLTWQERRRQRMIAQAMNVEEAADDHPRSFDYEVADEDMSQDPDDWLDDQHYDQDEGPWND</sequence>
<evidence type="ECO:0000313" key="2">
    <source>
        <dbReference type="EMBL" id="AMS04624.1"/>
    </source>
</evidence>
<dbReference type="EMBL" id="CP015970">
    <property type="protein sequence ID" value="AOZ46113.1"/>
    <property type="molecule type" value="Genomic_DNA"/>
</dbReference>
<gene>
    <name evidence="3" type="ORF">A8L58_04625</name>
    <name evidence="2" type="ORF">AXH35_03160</name>
</gene>
<evidence type="ECO:0000313" key="5">
    <source>
        <dbReference type="Proteomes" id="UP000178666"/>
    </source>
</evidence>
<dbReference type="EMBL" id="CP014352">
    <property type="protein sequence ID" value="AMS04624.1"/>
    <property type="molecule type" value="Genomic_DNA"/>
</dbReference>
<evidence type="ECO:0000313" key="4">
    <source>
        <dbReference type="Proteomes" id="UP000075221"/>
    </source>
</evidence>
<dbReference type="AlphaFoldDB" id="A0AAC8YDZ5"/>
<reference evidence="2 4" key="2">
    <citation type="submission" date="2016-02" db="EMBL/GenBank/DDBJ databases">
        <title>Complete Genome Sequence of Propionibacterium acidipropionici ATCC 55737.</title>
        <authorList>
            <person name="Luna Flores C.H."/>
            <person name="Nielsen L.K."/>
            <person name="Marcellin E."/>
        </authorList>
    </citation>
    <scope>NUCLEOTIDE SEQUENCE [LARGE SCALE GENOMIC DNA]</scope>
    <source>
        <strain evidence="2 4">ATCC 55737</strain>
    </source>
</reference>
<feature type="region of interest" description="Disordered" evidence="1">
    <location>
        <begin position="114"/>
        <end position="213"/>
    </location>
</feature>
<name>A0AAC8YDZ5_9ACTN</name>
<organism evidence="2 4">
    <name type="scientific">Acidipropionibacterium acidipropionici</name>
    <dbReference type="NCBI Taxonomy" id="1748"/>
    <lineage>
        <taxon>Bacteria</taxon>
        <taxon>Bacillati</taxon>
        <taxon>Actinomycetota</taxon>
        <taxon>Actinomycetes</taxon>
        <taxon>Propionibacteriales</taxon>
        <taxon>Propionibacteriaceae</taxon>
        <taxon>Acidipropionibacterium</taxon>
    </lineage>
</organism>
<protein>
    <submittedName>
        <fullName evidence="2">Uncharacterized protein</fullName>
    </submittedName>
</protein>
<feature type="compositionally biased region" description="Acidic residues" evidence="1">
    <location>
        <begin position="185"/>
        <end position="199"/>
    </location>
</feature>
<reference evidence="3 5" key="1">
    <citation type="journal article" date="2016" name="Plant Dis.">
        <title>Improved production of propionic acid using genome shuffling.</title>
        <authorList>
            <person name="Luna-Flores C.H."/>
            <person name="Palfreyman R.W."/>
            <person name="Kromer J.O."/>
            <person name="Nielsen L.K."/>
            <person name="Marcellin E."/>
        </authorList>
    </citation>
    <scope>NUCLEOTIDE SEQUENCE [LARGE SCALE GENOMIC DNA]</scope>
    <source>
        <strain evidence="3 5">F3E8</strain>
    </source>
</reference>
<feature type="compositionally biased region" description="Basic and acidic residues" evidence="1">
    <location>
        <begin position="122"/>
        <end position="149"/>
    </location>
</feature>
<dbReference type="RefSeq" id="WP_062819040.1">
    <property type="nucleotide sequence ID" value="NZ_CP014352.1"/>
</dbReference>
<accession>A0AAC8YDZ5</accession>
<keyword evidence="5" id="KW-1185">Reference proteome</keyword>